<accession>A0A382NKV0</accession>
<evidence type="ECO:0000313" key="2">
    <source>
        <dbReference type="EMBL" id="SVC60935.1"/>
    </source>
</evidence>
<evidence type="ECO:0000256" key="1">
    <source>
        <dbReference type="SAM" id="Phobius"/>
    </source>
</evidence>
<reference evidence="2" key="1">
    <citation type="submission" date="2018-05" db="EMBL/GenBank/DDBJ databases">
        <authorList>
            <person name="Lanie J.A."/>
            <person name="Ng W.-L."/>
            <person name="Kazmierczak K.M."/>
            <person name="Andrzejewski T.M."/>
            <person name="Davidsen T.M."/>
            <person name="Wayne K.J."/>
            <person name="Tettelin H."/>
            <person name="Glass J.I."/>
            <person name="Rusch D."/>
            <person name="Podicherti R."/>
            <person name="Tsui H.-C.T."/>
            <person name="Winkler M.E."/>
        </authorList>
    </citation>
    <scope>NUCLEOTIDE SEQUENCE</scope>
</reference>
<dbReference type="PANTHER" id="PTHR30335">
    <property type="entry name" value="INTEGRAL MEMBRANE PROTEIN OF SOXR-REDUCING COMPLEX"/>
    <property type="match status" value="1"/>
</dbReference>
<feature type="transmembrane region" description="Helical" evidence="1">
    <location>
        <begin position="26"/>
        <end position="46"/>
    </location>
</feature>
<dbReference type="GO" id="GO:0012505">
    <property type="term" value="C:endomembrane system"/>
    <property type="evidence" value="ECO:0007669"/>
    <property type="project" value="UniProtKB-SubCell"/>
</dbReference>
<name>A0A382NKV0_9ZZZZ</name>
<keyword evidence="1" id="KW-1133">Transmembrane helix</keyword>
<keyword evidence="1" id="KW-0812">Transmembrane</keyword>
<evidence type="ECO:0008006" key="3">
    <source>
        <dbReference type="Google" id="ProtNLM"/>
    </source>
</evidence>
<dbReference type="EMBL" id="UINC01100687">
    <property type="protein sequence ID" value="SVC60935.1"/>
    <property type="molecule type" value="Genomic_DNA"/>
</dbReference>
<dbReference type="AlphaFoldDB" id="A0A382NKV0"/>
<organism evidence="2">
    <name type="scientific">marine metagenome</name>
    <dbReference type="NCBI Taxonomy" id="408172"/>
    <lineage>
        <taxon>unclassified sequences</taxon>
        <taxon>metagenomes</taxon>
        <taxon>ecological metagenomes</taxon>
    </lineage>
</organism>
<sequence length="51" mass="5378">AGFALAIVSMAAIRFKLKYSNIPEGLKGLGITMILTGLLSMAYLSFSGINL</sequence>
<dbReference type="InterPro" id="IPR050133">
    <property type="entry name" value="NqrDE/RnfAE_oxidrdctase"/>
</dbReference>
<feature type="non-terminal residue" evidence="2">
    <location>
        <position position="1"/>
    </location>
</feature>
<protein>
    <recommendedName>
        <fullName evidence="3">Electron transport complex subunit RsxA</fullName>
    </recommendedName>
</protein>
<dbReference type="PANTHER" id="PTHR30335:SF1">
    <property type="entry name" value="NA(+)-TRANSLOCATING NADH-QUINONE REDUCTASE SUBUNIT E"/>
    <property type="match status" value="1"/>
</dbReference>
<proteinExistence type="predicted"/>
<dbReference type="GO" id="GO:0005886">
    <property type="term" value="C:plasma membrane"/>
    <property type="evidence" value="ECO:0007669"/>
    <property type="project" value="TreeGrafter"/>
</dbReference>
<keyword evidence="1" id="KW-0472">Membrane</keyword>
<gene>
    <name evidence="2" type="ORF">METZ01_LOCUS313789</name>
</gene>